<feature type="signal peptide" evidence="2">
    <location>
        <begin position="1"/>
        <end position="25"/>
    </location>
</feature>
<evidence type="ECO:0000313" key="5">
    <source>
        <dbReference type="Proteomes" id="UP000190787"/>
    </source>
</evidence>
<feature type="compositionally biased region" description="Gly residues" evidence="1">
    <location>
        <begin position="28"/>
        <end position="40"/>
    </location>
</feature>
<organism evidence="4 5">
    <name type="scientific">Thioclava sediminum</name>
    <dbReference type="NCBI Taxonomy" id="1915319"/>
    <lineage>
        <taxon>Bacteria</taxon>
        <taxon>Pseudomonadati</taxon>
        <taxon>Pseudomonadota</taxon>
        <taxon>Alphaproteobacteria</taxon>
        <taxon>Rhodobacterales</taxon>
        <taxon>Paracoccaceae</taxon>
        <taxon>Thioclava</taxon>
    </lineage>
</organism>
<evidence type="ECO:0000259" key="3">
    <source>
        <dbReference type="Pfam" id="PF13670"/>
    </source>
</evidence>
<dbReference type="InterPro" id="IPR025711">
    <property type="entry name" value="PepSY"/>
</dbReference>
<keyword evidence="5" id="KW-1185">Reference proteome</keyword>
<gene>
    <name evidence="4" type="ORF">BMI91_15415</name>
</gene>
<feature type="region of interest" description="Disordered" evidence="1">
    <location>
        <begin position="28"/>
        <end position="60"/>
    </location>
</feature>
<sequence length="156" mass="17388">MKRTLLFTAALGAAVGAFSLGAAQAQGPGGNGNGGGGQSGGQVMLPQKNATQTKSQNRETYEYRNEYRNSYRNGESEGEYGMPSNYREEVRNMNQAREQWKKMDEVASDLRAEGYQISKMEMERYSYEAKVRDRDGRRLELKLDPVSGEIIGSELD</sequence>
<feature type="domain" description="PepSY" evidence="3">
    <location>
        <begin position="94"/>
        <end position="153"/>
    </location>
</feature>
<protein>
    <recommendedName>
        <fullName evidence="3">PepSY domain-containing protein</fullName>
    </recommendedName>
</protein>
<evidence type="ECO:0000256" key="2">
    <source>
        <dbReference type="SAM" id="SignalP"/>
    </source>
</evidence>
<accession>A0ABX3MT43</accession>
<proteinExistence type="predicted"/>
<dbReference type="RefSeq" id="WP_078522774.1">
    <property type="nucleotide sequence ID" value="NZ_MPZV01000004.1"/>
</dbReference>
<reference evidence="4 5" key="1">
    <citation type="submission" date="2016-11" db="EMBL/GenBank/DDBJ databases">
        <title>A multilocus sequence analysis scheme for characterization of bacteria in the genus Thioclava.</title>
        <authorList>
            <person name="Liu Y."/>
            <person name="Shao Z."/>
        </authorList>
    </citation>
    <scope>NUCLEOTIDE SEQUENCE [LARGE SCALE GENOMIC DNA]</scope>
    <source>
        <strain evidence="4 5">TAW-CT134</strain>
    </source>
</reference>
<evidence type="ECO:0000313" key="4">
    <source>
        <dbReference type="EMBL" id="OOY22857.1"/>
    </source>
</evidence>
<dbReference type="Proteomes" id="UP000190787">
    <property type="component" value="Unassembled WGS sequence"/>
</dbReference>
<comment type="caution">
    <text evidence="4">The sequence shown here is derived from an EMBL/GenBank/DDBJ whole genome shotgun (WGS) entry which is preliminary data.</text>
</comment>
<dbReference type="Pfam" id="PF13670">
    <property type="entry name" value="PepSY_2"/>
    <property type="match status" value="1"/>
</dbReference>
<feature type="chain" id="PRO_5045225440" description="PepSY domain-containing protein" evidence="2">
    <location>
        <begin position="26"/>
        <end position="156"/>
    </location>
</feature>
<keyword evidence="2" id="KW-0732">Signal</keyword>
<name>A0ABX3MT43_9RHOB</name>
<evidence type="ECO:0000256" key="1">
    <source>
        <dbReference type="SAM" id="MobiDB-lite"/>
    </source>
</evidence>
<dbReference type="EMBL" id="MPZV01000004">
    <property type="protein sequence ID" value="OOY22857.1"/>
    <property type="molecule type" value="Genomic_DNA"/>
</dbReference>